<evidence type="ECO:0000256" key="1">
    <source>
        <dbReference type="PROSITE-ProRule" id="PRU00221"/>
    </source>
</evidence>
<dbReference type="PROSITE" id="PS50082">
    <property type="entry name" value="WD_REPEATS_2"/>
    <property type="match status" value="2"/>
</dbReference>
<reference evidence="2 3" key="1">
    <citation type="submission" date="2024-03" db="EMBL/GenBank/DDBJ databases">
        <title>Complete genome sequence of the green alga Chloropicon roscoffensis RCC1871.</title>
        <authorList>
            <person name="Lemieux C."/>
            <person name="Pombert J.-F."/>
            <person name="Otis C."/>
            <person name="Turmel M."/>
        </authorList>
    </citation>
    <scope>NUCLEOTIDE SEQUENCE [LARGE SCALE GENOMIC DNA]</scope>
    <source>
        <strain evidence="2 3">RCC1871</strain>
    </source>
</reference>
<keyword evidence="3" id="KW-1185">Reference proteome</keyword>
<dbReference type="AlphaFoldDB" id="A0AAX4P9Y6"/>
<dbReference type="Pfam" id="PF00400">
    <property type="entry name" value="WD40"/>
    <property type="match status" value="3"/>
</dbReference>
<dbReference type="Proteomes" id="UP001472866">
    <property type="component" value="Chromosome 06"/>
</dbReference>
<feature type="repeat" description="WD" evidence="1">
    <location>
        <begin position="137"/>
        <end position="168"/>
    </location>
</feature>
<dbReference type="PANTHER" id="PTHR44499:SF1">
    <property type="entry name" value="JOUBERIN"/>
    <property type="match status" value="1"/>
</dbReference>
<gene>
    <name evidence="2" type="ORF">HKI87_06g40760</name>
</gene>
<dbReference type="InterPro" id="IPR052803">
    <property type="entry name" value="Cilium-Associated_Jouberin"/>
</dbReference>
<dbReference type="InterPro" id="IPR036322">
    <property type="entry name" value="WD40_repeat_dom_sf"/>
</dbReference>
<dbReference type="PANTHER" id="PTHR44499">
    <property type="entry name" value="JOUBERIN"/>
    <property type="match status" value="1"/>
</dbReference>
<dbReference type="SMART" id="SM00320">
    <property type="entry name" value="WD40"/>
    <property type="match status" value="3"/>
</dbReference>
<dbReference type="EMBL" id="CP151506">
    <property type="protein sequence ID" value="WZN62539.1"/>
    <property type="molecule type" value="Genomic_DNA"/>
</dbReference>
<dbReference type="InterPro" id="IPR015943">
    <property type="entry name" value="WD40/YVTN_repeat-like_dom_sf"/>
</dbReference>
<dbReference type="InterPro" id="IPR001680">
    <property type="entry name" value="WD40_rpt"/>
</dbReference>
<protein>
    <submittedName>
        <fullName evidence="2">Jouberin</fullName>
    </submittedName>
</protein>
<name>A0AAX4P9Y6_9CHLO</name>
<evidence type="ECO:0000313" key="2">
    <source>
        <dbReference type="EMBL" id="WZN62539.1"/>
    </source>
</evidence>
<evidence type="ECO:0000313" key="3">
    <source>
        <dbReference type="Proteomes" id="UP001472866"/>
    </source>
</evidence>
<dbReference type="GO" id="GO:0036064">
    <property type="term" value="C:ciliary basal body"/>
    <property type="evidence" value="ECO:0007669"/>
    <property type="project" value="TreeGrafter"/>
</dbReference>
<feature type="repeat" description="WD" evidence="1">
    <location>
        <begin position="10"/>
        <end position="31"/>
    </location>
</feature>
<sequence length="291" mass="32926">MGPSGREVCVTGSFDHKVRVWDALSGDLLQTVDSFKSHVNALAFDVYGKYLYAGDGKGVIKEFLFSSREQGDGDVLKFIRVNKDLEGEPISCIQTMSSKRKLVVLTKRSNLCSIDLGVFSVGRQYHGIKYLRTHVRFAISPDERYIISGSEDGRTFMWNIEGGQVVQLQHIVNAGNPITCISWSPYEHVIAASTFKPEHPVMIFVHDSSKDDIREAAQLEDRSLGTQPRAVQTPRRLKHISQVERERDRERANILEDLPTELTPDQVSNIISGIKSRMARSYERDHVREHV</sequence>
<dbReference type="GO" id="GO:0044458">
    <property type="term" value="P:motile cilium assembly"/>
    <property type="evidence" value="ECO:0007669"/>
    <property type="project" value="TreeGrafter"/>
</dbReference>
<dbReference type="Gene3D" id="2.130.10.10">
    <property type="entry name" value="YVTN repeat-like/Quinoprotein amine dehydrogenase"/>
    <property type="match status" value="1"/>
</dbReference>
<keyword evidence="1" id="KW-0853">WD repeat</keyword>
<organism evidence="2 3">
    <name type="scientific">Chloropicon roscoffensis</name>
    <dbReference type="NCBI Taxonomy" id="1461544"/>
    <lineage>
        <taxon>Eukaryota</taxon>
        <taxon>Viridiplantae</taxon>
        <taxon>Chlorophyta</taxon>
        <taxon>Chloropicophyceae</taxon>
        <taxon>Chloropicales</taxon>
        <taxon>Chloropicaceae</taxon>
        <taxon>Chloropicon</taxon>
    </lineage>
</organism>
<proteinExistence type="predicted"/>
<dbReference type="SUPFAM" id="SSF50978">
    <property type="entry name" value="WD40 repeat-like"/>
    <property type="match status" value="1"/>
</dbReference>
<accession>A0AAX4P9Y6</accession>